<protein>
    <recommendedName>
        <fullName evidence="3">DUF3291 domain-containing protein</fullName>
    </recommendedName>
</protein>
<proteinExistence type="predicted"/>
<sequence length="135" mass="15214">MLRTRWIAGPAAGRPGPLVAALTDYRTNRLLDLPGIARHGLSLSRLWPTLPGAVGMWLWADLPGRRVGSLSVWRDEDDLQAFVRLRAHVRIMREYRHRGVLRSRTWQIDGLDQVVPPGPGTCFVDPHHGKDPQKS</sequence>
<name>A0ABQ2QSH0_9ACTN</name>
<gene>
    <name evidence="1" type="ORF">GCM10010140_22700</name>
</gene>
<reference evidence="2" key="1">
    <citation type="journal article" date="2019" name="Int. J. Syst. Evol. Microbiol.">
        <title>The Global Catalogue of Microorganisms (GCM) 10K type strain sequencing project: providing services to taxonomists for standard genome sequencing and annotation.</title>
        <authorList>
            <consortium name="The Broad Institute Genomics Platform"/>
            <consortium name="The Broad Institute Genome Sequencing Center for Infectious Disease"/>
            <person name="Wu L."/>
            <person name="Ma J."/>
        </authorList>
    </citation>
    <scope>NUCLEOTIDE SEQUENCE [LARGE SCALE GENOMIC DNA]</scope>
    <source>
        <strain evidence="2">JCM 3115</strain>
    </source>
</reference>
<organism evidence="1 2">
    <name type="scientific">Streptosporangium pseudovulgare</name>
    <dbReference type="NCBI Taxonomy" id="35765"/>
    <lineage>
        <taxon>Bacteria</taxon>
        <taxon>Bacillati</taxon>
        <taxon>Actinomycetota</taxon>
        <taxon>Actinomycetes</taxon>
        <taxon>Streptosporangiales</taxon>
        <taxon>Streptosporangiaceae</taxon>
        <taxon>Streptosporangium</taxon>
    </lineage>
</organism>
<dbReference type="SUPFAM" id="SSF54909">
    <property type="entry name" value="Dimeric alpha+beta barrel"/>
    <property type="match status" value="1"/>
</dbReference>
<comment type="caution">
    <text evidence="1">The sequence shown here is derived from an EMBL/GenBank/DDBJ whole genome shotgun (WGS) entry which is preliminary data.</text>
</comment>
<keyword evidence="2" id="KW-1185">Reference proteome</keyword>
<dbReference type="Proteomes" id="UP000611554">
    <property type="component" value="Unassembled WGS sequence"/>
</dbReference>
<evidence type="ECO:0008006" key="3">
    <source>
        <dbReference type="Google" id="ProtNLM"/>
    </source>
</evidence>
<evidence type="ECO:0000313" key="1">
    <source>
        <dbReference type="EMBL" id="GGP92368.1"/>
    </source>
</evidence>
<dbReference type="EMBL" id="BMQJ01000004">
    <property type="protein sequence ID" value="GGP92368.1"/>
    <property type="molecule type" value="Genomic_DNA"/>
</dbReference>
<dbReference type="RefSeq" id="WP_189246416.1">
    <property type="nucleotide sequence ID" value="NZ_BMQJ01000004.1"/>
</dbReference>
<accession>A0ABQ2QSH0</accession>
<dbReference type="InterPro" id="IPR011008">
    <property type="entry name" value="Dimeric_a/b-barrel"/>
</dbReference>
<evidence type="ECO:0000313" key="2">
    <source>
        <dbReference type="Proteomes" id="UP000611554"/>
    </source>
</evidence>